<dbReference type="RefSeq" id="WP_188219535.1">
    <property type="nucleotide sequence ID" value="NZ_NASZ01000002.1"/>
</dbReference>
<dbReference type="Gene3D" id="3.40.50.720">
    <property type="entry name" value="NAD(P)-binding Rossmann-like Domain"/>
    <property type="match status" value="1"/>
</dbReference>
<evidence type="ECO:0000259" key="2">
    <source>
        <dbReference type="Pfam" id="PF03435"/>
    </source>
</evidence>
<feature type="domain" description="Saccharopine dehydrogenase NADP binding" evidence="2">
    <location>
        <begin position="4"/>
        <end position="122"/>
    </location>
</feature>
<dbReference type="Proteomes" id="UP000661715">
    <property type="component" value="Unassembled WGS sequence"/>
</dbReference>
<dbReference type="SUPFAM" id="SSF51735">
    <property type="entry name" value="NAD(P)-binding Rossmann-fold domains"/>
    <property type="match status" value="1"/>
</dbReference>
<name>A0ABR7UPT9_9FLAO</name>
<dbReference type="InterPro" id="IPR036291">
    <property type="entry name" value="NAD(P)-bd_dom_sf"/>
</dbReference>
<dbReference type="EMBL" id="NASZ01000002">
    <property type="protein sequence ID" value="MBD0723964.1"/>
    <property type="molecule type" value="Genomic_DNA"/>
</dbReference>
<dbReference type="Pfam" id="PF03435">
    <property type="entry name" value="Sacchrp_dh_NADP"/>
    <property type="match status" value="1"/>
</dbReference>
<dbReference type="SUPFAM" id="SSF55347">
    <property type="entry name" value="Glyceraldehyde-3-phosphate dehydrogenase-like, C-terminal domain"/>
    <property type="match status" value="1"/>
</dbReference>
<dbReference type="PANTHER" id="PTHR11133">
    <property type="entry name" value="SACCHAROPINE DEHYDROGENASE"/>
    <property type="match status" value="1"/>
</dbReference>
<organism evidence="4 5">
    <name type="scientific">Flavobacterium pokkalii</name>
    <dbReference type="NCBI Taxonomy" id="1940408"/>
    <lineage>
        <taxon>Bacteria</taxon>
        <taxon>Pseudomonadati</taxon>
        <taxon>Bacteroidota</taxon>
        <taxon>Flavobacteriia</taxon>
        <taxon>Flavobacteriales</taxon>
        <taxon>Flavobacteriaceae</taxon>
        <taxon>Flavobacterium</taxon>
    </lineage>
</organism>
<proteinExistence type="predicted"/>
<dbReference type="Pfam" id="PF16653">
    <property type="entry name" value="Sacchrp_dh_C"/>
    <property type="match status" value="1"/>
</dbReference>
<evidence type="ECO:0000256" key="1">
    <source>
        <dbReference type="ARBA" id="ARBA00023002"/>
    </source>
</evidence>
<keyword evidence="1" id="KW-0560">Oxidoreductase</keyword>
<evidence type="ECO:0000313" key="5">
    <source>
        <dbReference type="Proteomes" id="UP000661715"/>
    </source>
</evidence>
<dbReference type="Gene3D" id="3.30.360.10">
    <property type="entry name" value="Dihydrodipicolinate Reductase, domain 2"/>
    <property type="match status" value="1"/>
</dbReference>
<feature type="domain" description="Saccharopine dehydrogenase-like C-terminal" evidence="3">
    <location>
        <begin position="126"/>
        <end position="437"/>
    </location>
</feature>
<gene>
    <name evidence="4" type="ORF">B6A10_02095</name>
</gene>
<dbReference type="PANTHER" id="PTHR11133:SF22">
    <property type="entry name" value="ALPHA-AMINOADIPIC SEMIALDEHYDE SYNTHASE, MITOCHONDRIAL"/>
    <property type="match status" value="1"/>
</dbReference>
<reference evidence="4 5" key="1">
    <citation type="journal article" date="2020" name="Microbiol. Res.">
        <title>Flavobacterium pokkalii sp. nov., a novel plant growth promoting native rhizobacteria isolated from pokkali rice grown in coastal saline affected agricultural regions of southern India, Kerala.</title>
        <authorList>
            <person name="Menon R.R."/>
            <person name="Kumari S."/>
            <person name="Viver T."/>
            <person name="Rameshkumar N."/>
        </authorList>
    </citation>
    <scope>NUCLEOTIDE SEQUENCE [LARGE SCALE GENOMIC DNA]</scope>
    <source>
        <strain evidence="4 5">L1I52</strain>
    </source>
</reference>
<accession>A0ABR7UPT9</accession>
<evidence type="ECO:0000313" key="4">
    <source>
        <dbReference type="EMBL" id="MBD0723964.1"/>
    </source>
</evidence>
<dbReference type="InterPro" id="IPR051168">
    <property type="entry name" value="AASS"/>
</dbReference>
<dbReference type="InterPro" id="IPR032095">
    <property type="entry name" value="Sacchrp_dh-like_C"/>
</dbReference>
<comment type="caution">
    <text evidence="4">The sequence shown here is derived from an EMBL/GenBank/DDBJ whole genome shotgun (WGS) entry which is preliminary data.</text>
</comment>
<dbReference type="InterPro" id="IPR005097">
    <property type="entry name" value="Sacchrp_dh_NADP-bd"/>
</dbReference>
<keyword evidence="5" id="KW-1185">Reference proteome</keyword>
<protein>
    <submittedName>
        <fullName evidence="4">Saccharopine dehydrogenase</fullName>
    </submittedName>
</protein>
<evidence type="ECO:0000259" key="3">
    <source>
        <dbReference type="Pfam" id="PF16653"/>
    </source>
</evidence>
<sequence length="452" mass="51582">MRQILIIGAGRSASSLIQYLLDKSQEEQLHLVIADLSLELAQKKTNHHPNATPIALDIFDESQRKAAIQKSDIVISMLPAHLHIEIAKDCVHFRKNLVTASYISDAMQELDAEVKKNGLIFMNEMGLDPGIDHMSAMKVIDEIRENGGKMLLFESFCGGLVAPESDTNLWNYKFTWAPRNVVLAGQGGVAKFIQEGTYKYIPYTSLFRRTEFLEVDGYGKFEAYSNRDSLKYRSIYGLDDILTLYRGTIRKVGFSKAWNMFVQLGMTDDSYVMEDSENMSYRQFMNSFLPYHPTDSVEIKTRLLLKIDQDDIMWDKLLELDLFNDNKIVGLKNATPAHILEKILSDSWTLQPEDKDMIVMYHKFGYEINGKKVQMDSQMVCIGQDQTYTAMAKTVGLPVAMATLLILNGKIKTPGVQIPIRKEVYVPVLKELEQYGIHFKEKPMPYLGYKYS</sequence>
<dbReference type="Gene3D" id="1.10.1870.10">
    <property type="entry name" value="Domain 3, Saccharopine reductase"/>
    <property type="match status" value="1"/>
</dbReference>